<dbReference type="NCBIfam" id="NF005444">
    <property type="entry name" value="PRK07033.1"/>
    <property type="match status" value="1"/>
</dbReference>
<evidence type="ECO:0000313" key="5">
    <source>
        <dbReference type="EMBL" id="CDH43524.1"/>
    </source>
</evidence>
<keyword evidence="3" id="KW-0812">Transmembrane</keyword>
<dbReference type="Gene3D" id="3.30.1330.60">
    <property type="entry name" value="OmpA-like domain"/>
    <property type="match status" value="1"/>
</dbReference>
<proteinExistence type="predicted"/>
<dbReference type="GO" id="GO:0016020">
    <property type="term" value="C:membrane"/>
    <property type="evidence" value="ECO:0007669"/>
    <property type="project" value="UniProtKB-UniRule"/>
</dbReference>
<evidence type="ECO:0000313" key="6">
    <source>
        <dbReference type="Proteomes" id="UP000019184"/>
    </source>
</evidence>
<dbReference type="AlphaFoldDB" id="A0A7U7J2T6"/>
<dbReference type="Pfam" id="PF09850">
    <property type="entry name" value="DotU"/>
    <property type="match status" value="1"/>
</dbReference>
<dbReference type="InterPro" id="IPR038522">
    <property type="entry name" value="T4/T6SS_DotU_sf"/>
</dbReference>
<dbReference type="InterPro" id="IPR036737">
    <property type="entry name" value="OmpA-like_sf"/>
</dbReference>
<reference evidence="5 6" key="1">
    <citation type="journal article" date="2014" name="ISME J.">
        <title>Candidatus Competibacter-lineage genomes retrieved from metagenomes reveal functional metabolic diversity.</title>
        <authorList>
            <person name="McIlroy S.J."/>
            <person name="Albertsen M."/>
            <person name="Andresen E.K."/>
            <person name="Saunders A.M."/>
            <person name="Kristiansen R."/>
            <person name="Stokholm-Bjerregaard M."/>
            <person name="Nielsen K.L."/>
            <person name="Nielsen P.H."/>
        </authorList>
    </citation>
    <scope>NUCLEOTIDE SEQUENCE [LARGE SCALE GENOMIC DNA]</scope>
    <source>
        <strain evidence="5 6">Run_B_J11</strain>
    </source>
</reference>
<dbReference type="Proteomes" id="UP000019184">
    <property type="component" value="Unassembled WGS sequence"/>
</dbReference>
<keyword evidence="1 3" id="KW-0472">Membrane</keyword>
<dbReference type="SUPFAM" id="SSF103088">
    <property type="entry name" value="OmpA-like"/>
    <property type="match status" value="1"/>
</dbReference>
<dbReference type="PANTHER" id="PTHR38033:SF1">
    <property type="entry name" value="DOTU FAMILY TYPE IV_VI SECRETION SYSTEM PROTEIN"/>
    <property type="match status" value="1"/>
</dbReference>
<feature type="region of interest" description="Disordered" evidence="2">
    <location>
        <begin position="422"/>
        <end position="443"/>
    </location>
</feature>
<feature type="region of interest" description="Disordered" evidence="2">
    <location>
        <begin position="1"/>
        <end position="53"/>
    </location>
</feature>
<protein>
    <submittedName>
        <fullName evidence="5">Type IV / VI secretion system protein, DotU family</fullName>
    </submittedName>
</protein>
<dbReference type="NCBIfam" id="NF038228">
    <property type="entry name" value="IcmH_DotU_IVB"/>
    <property type="match status" value="1"/>
</dbReference>
<dbReference type="NCBIfam" id="TIGR03349">
    <property type="entry name" value="IV_VI_DotU"/>
    <property type="match status" value="1"/>
</dbReference>
<dbReference type="Gene3D" id="1.25.40.590">
    <property type="entry name" value="Type IV / VI secretion system, DotU"/>
    <property type="match status" value="1"/>
</dbReference>
<dbReference type="PANTHER" id="PTHR38033">
    <property type="entry name" value="MEMBRANE PROTEIN-RELATED"/>
    <property type="match status" value="1"/>
</dbReference>
<dbReference type="NCBIfam" id="TIGR03350">
    <property type="entry name" value="type_VI_ompA"/>
    <property type="match status" value="1"/>
</dbReference>
<dbReference type="InterPro" id="IPR017733">
    <property type="entry name" value="OmpA-like_dom_proteobacteria"/>
</dbReference>
<dbReference type="PROSITE" id="PS51123">
    <property type="entry name" value="OMPA_2"/>
    <property type="match status" value="1"/>
</dbReference>
<feature type="compositionally biased region" description="Pro residues" evidence="2">
    <location>
        <begin position="34"/>
        <end position="53"/>
    </location>
</feature>
<dbReference type="InterPro" id="IPR017732">
    <property type="entry name" value="T4/T6SS_DotU"/>
</dbReference>
<organism evidence="5 6">
    <name type="scientific">Candidatus Contendobacter odensis Run_B_J11</name>
    <dbReference type="NCBI Taxonomy" id="1400861"/>
    <lineage>
        <taxon>Bacteria</taxon>
        <taxon>Pseudomonadati</taxon>
        <taxon>Pseudomonadota</taxon>
        <taxon>Gammaproteobacteria</taxon>
        <taxon>Candidatus Competibacteraceae</taxon>
        <taxon>Candidatus Contendibacter</taxon>
    </lineage>
</organism>
<evidence type="ECO:0000259" key="4">
    <source>
        <dbReference type="PROSITE" id="PS51123"/>
    </source>
</evidence>
<dbReference type="Pfam" id="PF00691">
    <property type="entry name" value="OmpA"/>
    <property type="match status" value="1"/>
</dbReference>
<feature type="domain" description="OmpA-like" evidence="4">
    <location>
        <begin position="339"/>
        <end position="459"/>
    </location>
</feature>
<dbReference type="RefSeq" id="WP_034430586.1">
    <property type="nucleotide sequence ID" value="NZ_CBTK010000028.1"/>
</dbReference>
<gene>
    <name evidence="5" type="ORF">BN874_1230034</name>
</gene>
<dbReference type="EMBL" id="CBTK010000028">
    <property type="protein sequence ID" value="CDH43524.1"/>
    <property type="molecule type" value="Genomic_DNA"/>
</dbReference>
<evidence type="ECO:0000256" key="2">
    <source>
        <dbReference type="SAM" id="MobiDB-lite"/>
    </source>
</evidence>
<evidence type="ECO:0000256" key="3">
    <source>
        <dbReference type="SAM" id="Phobius"/>
    </source>
</evidence>
<dbReference type="CDD" id="cd07185">
    <property type="entry name" value="OmpA_C-like"/>
    <property type="match status" value="1"/>
</dbReference>
<keyword evidence="6" id="KW-1185">Reference proteome</keyword>
<comment type="caution">
    <text evidence="5">The sequence shown here is derived from an EMBL/GenBank/DDBJ whole genome shotgun (WGS) entry which is preliminary data.</text>
</comment>
<accession>A0A7U7J2T6</accession>
<dbReference type="InterPro" id="IPR006665">
    <property type="entry name" value="OmpA-like"/>
</dbReference>
<sequence>MTIDDPFATTDGDEGERTIIRPMPGGRRSGSPLAAPPAPTAPLPRPTGTPPPTEAALMPSEVGLNPLEAAAAPLLSLITRLKNTSSHPDPERLRQQMIEEIKVFTATARDRGLDEKTVFRARYVLCTTLDEVVLNTPWGRASQWSENSLLVTFHNETWGGEKFFELLDSIILDPRKNLYLLELMYLCLAFGFQGRYRMLDNGRSRLDEQRERAYNAIRTARGEFERELSPHWRGEIKQRNPLIRYVPLWVVAAVAAALLLVAYSLFNWLLNNASDPVLTSLSSLRGETVAMVRRGGVAVQPSVAKPQPPNAGLTRFSQELRKFLDPEIRQGLVAVIEEADKTTVRIRGDGLFDSGSTHIKPAFLPLLARIGQELNTVQGRVLVTGHSDNTPIRTLQFPSNWHLSKARADSVVQMLAVGSTNPSRFTSEGRADTEPVAPNDTPQNRALNRRVDIILLARVN</sequence>
<name>A0A7U7J2T6_9GAMM</name>
<feature type="transmembrane region" description="Helical" evidence="3">
    <location>
        <begin position="246"/>
        <end position="270"/>
    </location>
</feature>
<keyword evidence="3" id="KW-1133">Transmembrane helix</keyword>
<evidence type="ECO:0000256" key="1">
    <source>
        <dbReference type="PROSITE-ProRule" id="PRU00473"/>
    </source>
</evidence>